<dbReference type="InterPro" id="IPR029045">
    <property type="entry name" value="ClpP/crotonase-like_dom_sf"/>
</dbReference>
<dbReference type="Gene3D" id="1.10.12.10">
    <property type="entry name" value="Lyase 2-enoyl-coa Hydratase, Chain A, domain 2"/>
    <property type="match status" value="1"/>
</dbReference>
<dbReference type="RefSeq" id="WP_376852006.1">
    <property type="nucleotide sequence ID" value="NZ_JBHSMF010000010.1"/>
</dbReference>
<name>A0ABW0NGN3_9BURK</name>
<dbReference type="SUPFAM" id="SSF52096">
    <property type="entry name" value="ClpP/crotonase"/>
    <property type="match status" value="1"/>
</dbReference>
<dbReference type="PROSITE" id="PS00166">
    <property type="entry name" value="ENOYL_COA_HYDRATASE"/>
    <property type="match status" value="1"/>
</dbReference>
<comment type="caution">
    <text evidence="4">The sequence shown here is derived from an EMBL/GenBank/DDBJ whole genome shotgun (WGS) entry which is preliminary data.</text>
</comment>
<dbReference type="GO" id="GO:0016787">
    <property type="term" value="F:hydrolase activity"/>
    <property type="evidence" value="ECO:0007669"/>
    <property type="project" value="UniProtKB-KW"/>
</dbReference>
<dbReference type="PANTHER" id="PTHR11941">
    <property type="entry name" value="ENOYL-COA HYDRATASE-RELATED"/>
    <property type="match status" value="1"/>
</dbReference>
<dbReference type="EC" id="3.3.2.12" evidence="4"/>
<dbReference type="Proteomes" id="UP001596037">
    <property type="component" value="Unassembled WGS sequence"/>
</dbReference>
<dbReference type="InterPro" id="IPR001753">
    <property type="entry name" value="Enoyl-CoA_hydra/iso"/>
</dbReference>
<dbReference type="NCBIfam" id="NF046063">
    <property type="entry name" value="oxepin_alt"/>
    <property type="match status" value="1"/>
</dbReference>
<evidence type="ECO:0000256" key="2">
    <source>
        <dbReference type="ARBA" id="ARBA00023239"/>
    </source>
</evidence>
<evidence type="ECO:0000256" key="3">
    <source>
        <dbReference type="RuleBase" id="RU003707"/>
    </source>
</evidence>
<keyword evidence="2" id="KW-0456">Lyase</keyword>
<dbReference type="EMBL" id="JBHSMF010000010">
    <property type="protein sequence ID" value="MFC5499756.1"/>
    <property type="molecule type" value="Genomic_DNA"/>
</dbReference>
<proteinExistence type="inferred from homology"/>
<evidence type="ECO:0000313" key="4">
    <source>
        <dbReference type="EMBL" id="MFC5499756.1"/>
    </source>
</evidence>
<dbReference type="InterPro" id="IPR014748">
    <property type="entry name" value="Enoyl-CoA_hydra_C"/>
</dbReference>
<comment type="similarity">
    <text evidence="1 3">Belongs to the enoyl-CoA hydratase/isomerase family.</text>
</comment>
<sequence>MTAELKSTSQGQTMVLALSNPEHRNALGPEMYAAGVEALSVAESNPEIRTVVITGEGSTFCGGGNLRRLQANRELPAQVQAQSIEGLHSWIEAIRTFPKPVIAAVEGAAAGAGFSLALACDFIVAADNAVFVMAYSNVGLSVDGGASWSLARALPRQLVNELLMAGERIAPARLHALGLVNQLAPPGGALAAALELAGRLNARAPNVLASLKELVADAADASFSAQLAAERDHFVRNLHHANGGIGIAAFLAKEKPRFQ</sequence>
<dbReference type="PANTHER" id="PTHR11941:SF133">
    <property type="entry name" value="1,2-EPOXYPHENYLACETYL-COA ISOMERASE"/>
    <property type="match status" value="1"/>
</dbReference>
<evidence type="ECO:0000256" key="1">
    <source>
        <dbReference type="ARBA" id="ARBA00005254"/>
    </source>
</evidence>
<keyword evidence="4" id="KW-0378">Hydrolase</keyword>
<gene>
    <name evidence="4" type="ORF">ACFPOE_19595</name>
</gene>
<organism evidence="4 5">
    <name type="scientific">Caenimonas terrae</name>
    <dbReference type="NCBI Taxonomy" id="696074"/>
    <lineage>
        <taxon>Bacteria</taxon>
        <taxon>Pseudomonadati</taxon>
        <taxon>Pseudomonadota</taxon>
        <taxon>Betaproteobacteria</taxon>
        <taxon>Burkholderiales</taxon>
        <taxon>Comamonadaceae</taxon>
        <taxon>Caenimonas</taxon>
    </lineage>
</organism>
<dbReference type="CDD" id="cd06558">
    <property type="entry name" value="crotonase-like"/>
    <property type="match status" value="1"/>
</dbReference>
<protein>
    <submittedName>
        <fullName evidence="4">Oxepin-CoA hydrolase, alternative type</fullName>
        <ecNumber evidence="4">3.3.2.12</ecNumber>
    </submittedName>
</protein>
<reference evidence="5" key="1">
    <citation type="journal article" date="2019" name="Int. J. Syst. Evol. Microbiol.">
        <title>The Global Catalogue of Microorganisms (GCM) 10K type strain sequencing project: providing services to taxonomists for standard genome sequencing and annotation.</title>
        <authorList>
            <consortium name="The Broad Institute Genomics Platform"/>
            <consortium name="The Broad Institute Genome Sequencing Center for Infectious Disease"/>
            <person name="Wu L."/>
            <person name="Ma J."/>
        </authorList>
    </citation>
    <scope>NUCLEOTIDE SEQUENCE [LARGE SCALE GENOMIC DNA]</scope>
    <source>
        <strain evidence="5">CCUG 57401</strain>
    </source>
</reference>
<dbReference type="NCBIfam" id="NF005700">
    <property type="entry name" value="PRK07511.1"/>
    <property type="match status" value="1"/>
</dbReference>
<dbReference type="Pfam" id="PF00378">
    <property type="entry name" value="ECH_1"/>
    <property type="match status" value="1"/>
</dbReference>
<evidence type="ECO:0000313" key="5">
    <source>
        <dbReference type="Proteomes" id="UP001596037"/>
    </source>
</evidence>
<keyword evidence="5" id="KW-1185">Reference proteome</keyword>
<dbReference type="Gene3D" id="3.90.226.10">
    <property type="entry name" value="2-enoyl-CoA Hydratase, Chain A, domain 1"/>
    <property type="match status" value="1"/>
</dbReference>
<dbReference type="InterPro" id="IPR018376">
    <property type="entry name" value="Enoyl-CoA_hyd/isom_CS"/>
</dbReference>
<accession>A0ABW0NGN3</accession>